<name>E1K2C0_SOLFR</name>
<dbReference type="EMBL" id="AECZ01000054">
    <property type="protein sequence ID" value="EFL49240.1"/>
    <property type="molecule type" value="Genomic_DNA"/>
</dbReference>
<gene>
    <name evidence="2" type="ORF">DesfrDRAFT_4020</name>
</gene>
<feature type="domain" description="Cupin type-2" evidence="1">
    <location>
        <begin position="57"/>
        <end position="114"/>
    </location>
</feature>
<dbReference type="RefSeq" id="WP_005996985.1">
    <property type="nucleotide sequence ID" value="NZ_AECZ01000054.1"/>
</dbReference>
<evidence type="ECO:0000259" key="1">
    <source>
        <dbReference type="Pfam" id="PF07883"/>
    </source>
</evidence>
<evidence type="ECO:0000313" key="3">
    <source>
        <dbReference type="Proteomes" id="UP000006250"/>
    </source>
</evidence>
<evidence type="ECO:0000313" key="2">
    <source>
        <dbReference type="EMBL" id="EFL49240.1"/>
    </source>
</evidence>
<dbReference type="Proteomes" id="UP000006250">
    <property type="component" value="Unassembled WGS sequence"/>
</dbReference>
<dbReference type="OrthoDB" id="1682325at2"/>
<protein>
    <submittedName>
        <fullName evidence="2">Cupin 2 conserved barrel domain protein</fullName>
    </submittedName>
</protein>
<dbReference type="InterPro" id="IPR011051">
    <property type="entry name" value="RmlC_Cupin_sf"/>
</dbReference>
<dbReference type="Pfam" id="PF07883">
    <property type="entry name" value="Cupin_2"/>
    <property type="match status" value="1"/>
</dbReference>
<keyword evidence="3" id="KW-1185">Reference proteome</keyword>
<dbReference type="InterPro" id="IPR013096">
    <property type="entry name" value="Cupin_2"/>
</dbReference>
<comment type="caution">
    <text evidence="2">The sequence shown here is derived from an EMBL/GenBank/DDBJ whole genome shotgun (WGS) entry which is preliminary data.</text>
</comment>
<sequence length="130" mass="13615">MDMDTVSALAEGRQVVTVRGAKNATDLPWNPHPAFDGVSLKHLVTGADTDGALSCHLVRVAPGKTLKTHVHEGQWELHEVVAGEGVAGIDGATTRYRPGVVAVIPKGLAHEVTAGEAGLCLFAKFFPALL</sequence>
<dbReference type="AlphaFoldDB" id="E1K2C0"/>
<reference evidence="2 3" key="1">
    <citation type="submission" date="2010-08" db="EMBL/GenBank/DDBJ databases">
        <title>The draft genome of Desulfovibrio fructosovorans JJ.</title>
        <authorList>
            <consortium name="US DOE Joint Genome Institute (JGI-PGF)"/>
            <person name="Lucas S."/>
            <person name="Copeland A."/>
            <person name="Lapidus A."/>
            <person name="Cheng J.-F."/>
            <person name="Bruce D."/>
            <person name="Goodwin L."/>
            <person name="Pitluck S."/>
            <person name="Land M.L."/>
            <person name="Hauser L."/>
            <person name="Chang Y.-J."/>
            <person name="Jeffries C."/>
            <person name="Wall J.D."/>
            <person name="Stahl D.A."/>
            <person name="Arkin A.P."/>
            <person name="Dehal P."/>
            <person name="Stolyar S.M."/>
            <person name="Hazen T.C."/>
            <person name="Woyke T.J."/>
        </authorList>
    </citation>
    <scope>NUCLEOTIDE SEQUENCE [LARGE SCALE GENOMIC DNA]</scope>
    <source>
        <strain evidence="2 3">JJ</strain>
    </source>
</reference>
<dbReference type="SUPFAM" id="SSF51182">
    <property type="entry name" value="RmlC-like cupins"/>
    <property type="match status" value="1"/>
</dbReference>
<proteinExistence type="predicted"/>
<accession>E1K2C0</accession>
<dbReference type="Gene3D" id="2.60.120.10">
    <property type="entry name" value="Jelly Rolls"/>
    <property type="match status" value="1"/>
</dbReference>
<dbReference type="STRING" id="596151.DesfrDRAFT_4020"/>
<organism evidence="2 3">
    <name type="scientific">Solidesulfovibrio fructosivorans JJ]</name>
    <dbReference type="NCBI Taxonomy" id="596151"/>
    <lineage>
        <taxon>Bacteria</taxon>
        <taxon>Pseudomonadati</taxon>
        <taxon>Thermodesulfobacteriota</taxon>
        <taxon>Desulfovibrionia</taxon>
        <taxon>Desulfovibrionales</taxon>
        <taxon>Desulfovibrionaceae</taxon>
        <taxon>Solidesulfovibrio</taxon>
    </lineage>
</organism>
<dbReference type="eggNOG" id="COG0662">
    <property type="taxonomic scope" value="Bacteria"/>
</dbReference>
<dbReference type="InterPro" id="IPR014710">
    <property type="entry name" value="RmlC-like_jellyroll"/>
</dbReference>